<dbReference type="RefSeq" id="WP_109719959.1">
    <property type="nucleotide sequence ID" value="NZ_QEQK01000006.1"/>
</dbReference>
<reference evidence="1 2" key="1">
    <citation type="submission" date="2018-05" db="EMBL/GenBank/DDBJ databases">
        <title>Abyssibacter profundi OUC007T gen. nov., sp. nov, a marine bacterium isolated from seawater of the Mariana Trench.</title>
        <authorList>
            <person name="Zhou S."/>
        </authorList>
    </citation>
    <scope>NUCLEOTIDE SEQUENCE [LARGE SCALE GENOMIC DNA]</scope>
    <source>
        <strain evidence="1 2">OUC007</strain>
    </source>
</reference>
<proteinExistence type="predicted"/>
<gene>
    <name evidence="1" type="ORF">DEH80_07900</name>
</gene>
<sequence>MQHELAAPLSPTLEALIGHTGFVPVTVHTAATQLRTTPKFAHKPELLDMDLSPWVPCTITGGRFQAGIPAEYTVELKDGDLLTLAPDGLLFVQRSTLDDIDRLRAKHAGDDWMSMSFGEYRRAFPSLDIAVRDWLFLSDCRWHKQMKAAQA</sequence>
<keyword evidence="2" id="KW-1185">Reference proteome</keyword>
<evidence type="ECO:0000313" key="1">
    <source>
        <dbReference type="EMBL" id="PWN56188.1"/>
    </source>
</evidence>
<accession>A0A363UL93</accession>
<dbReference type="Proteomes" id="UP000251800">
    <property type="component" value="Unassembled WGS sequence"/>
</dbReference>
<organism evidence="1 2">
    <name type="scientific">Abyssibacter profundi</name>
    <dbReference type="NCBI Taxonomy" id="2182787"/>
    <lineage>
        <taxon>Bacteria</taxon>
        <taxon>Pseudomonadati</taxon>
        <taxon>Pseudomonadota</taxon>
        <taxon>Gammaproteobacteria</taxon>
        <taxon>Chromatiales</taxon>
        <taxon>Oceanococcaceae</taxon>
        <taxon>Abyssibacter</taxon>
    </lineage>
</organism>
<name>A0A363UL93_9GAMM</name>
<dbReference type="AlphaFoldDB" id="A0A363UL93"/>
<dbReference type="EMBL" id="QEQK01000006">
    <property type="protein sequence ID" value="PWN56188.1"/>
    <property type="molecule type" value="Genomic_DNA"/>
</dbReference>
<evidence type="ECO:0000313" key="2">
    <source>
        <dbReference type="Proteomes" id="UP000251800"/>
    </source>
</evidence>
<comment type="caution">
    <text evidence="1">The sequence shown here is derived from an EMBL/GenBank/DDBJ whole genome shotgun (WGS) entry which is preliminary data.</text>
</comment>
<protein>
    <submittedName>
        <fullName evidence="1">Uncharacterized protein</fullName>
    </submittedName>
</protein>